<dbReference type="EMBL" id="GGFK01015494">
    <property type="protein sequence ID" value="MBW48815.1"/>
    <property type="molecule type" value="Transcribed_RNA"/>
</dbReference>
<name>A0A2M4B6Y3_9DIPT</name>
<protein>
    <submittedName>
        <fullName evidence="1">Putative secreted protein</fullName>
    </submittedName>
</protein>
<evidence type="ECO:0000313" key="1">
    <source>
        <dbReference type="EMBL" id="MBW48815.1"/>
    </source>
</evidence>
<accession>A0A2M4B6Y3</accession>
<organism evidence="1">
    <name type="scientific">Anopheles triannulatus</name>
    <dbReference type="NCBI Taxonomy" id="58253"/>
    <lineage>
        <taxon>Eukaryota</taxon>
        <taxon>Metazoa</taxon>
        <taxon>Ecdysozoa</taxon>
        <taxon>Arthropoda</taxon>
        <taxon>Hexapoda</taxon>
        <taxon>Insecta</taxon>
        <taxon>Pterygota</taxon>
        <taxon>Neoptera</taxon>
        <taxon>Endopterygota</taxon>
        <taxon>Diptera</taxon>
        <taxon>Nematocera</taxon>
        <taxon>Culicoidea</taxon>
        <taxon>Culicidae</taxon>
        <taxon>Anophelinae</taxon>
        <taxon>Anopheles</taxon>
    </lineage>
</organism>
<proteinExistence type="predicted"/>
<sequence length="72" mass="7772">MLLAQNIKTLGHAHLRKERVSALVVVLVSSSSSDDVLVLCVLVVAGRGFSAGIGRVVRLGFWRKVPEGRFSL</sequence>
<reference evidence="1" key="1">
    <citation type="submission" date="2018-01" db="EMBL/GenBank/DDBJ databases">
        <title>An insight into the sialome of Amazonian anophelines.</title>
        <authorList>
            <person name="Ribeiro J.M."/>
            <person name="Scarpassa V."/>
            <person name="Calvo E."/>
        </authorList>
    </citation>
    <scope>NUCLEOTIDE SEQUENCE</scope>
    <source>
        <tissue evidence="1">Salivary glands</tissue>
    </source>
</reference>
<dbReference type="AlphaFoldDB" id="A0A2M4B6Y3"/>